<reference evidence="1" key="1">
    <citation type="submission" date="2017-07" db="EMBL/GenBank/DDBJ databases">
        <title>Taro Niue Genome Assembly and Annotation.</title>
        <authorList>
            <person name="Atibalentja N."/>
            <person name="Keating K."/>
            <person name="Fields C.J."/>
        </authorList>
    </citation>
    <scope>NUCLEOTIDE SEQUENCE</scope>
    <source>
        <strain evidence="1">Niue_2</strain>
        <tissue evidence="1">Leaf</tissue>
    </source>
</reference>
<keyword evidence="2" id="KW-1185">Reference proteome</keyword>
<accession>A0A843VPT9</accession>
<protein>
    <submittedName>
        <fullName evidence="1">Uncharacterized protein</fullName>
    </submittedName>
</protein>
<gene>
    <name evidence="1" type="ORF">Taro_031809</name>
</gene>
<sequence length="196" mass="21590">MLPSLVCACVWFVGDLGIEDPVGLFLARFCCCCATSESEVRYWFGWRVLEGFSQSGALVVLVEVLPGPACVASAVVLTAVSFLMVRVVWSFGLCILVKVLPRIALCCFWWRFFPGVLRVYFGPPLCCPCDSKCSVWLGRILVRFSHDGSWRFLVEVLPKAASCCFVRRDISRGIAPVGHELIAAHLAVAIRIAVVT</sequence>
<organism evidence="1 2">
    <name type="scientific">Colocasia esculenta</name>
    <name type="common">Wild taro</name>
    <name type="synonym">Arum esculentum</name>
    <dbReference type="NCBI Taxonomy" id="4460"/>
    <lineage>
        <taxon>Eukaryota</taxon>
        <taxon>Viridiplantae</taxon>
        <taxon>Streptophyta</taxon>
        <taxon>Embryophyta</taxon>
        <taxon>Tracheophyta</taxon>
        <taxon>Spermatophyta</taxon>
        <taxon>Magnoliopsida</taxon>
        <taxon>Liliopsida</taxon>
        <taxon>Araceae</taxon>
        <taxon>Aroideae</taxon>
        <taxon>Colocasieae</taxon>
        <taxon>Colocasia</taxon>
    </lineage>
</organism>
<comment type="caution">
    <text evidence="1">The sequence shown here is derived from an EMBL/GenBank/DDBJ whole genome shotgun (WGS) entry which is preliminary data.</text>
</comment>
<name>A0A843VPT9_COLES</name>
<dbReference type="EMBL" id="NMUH01002295">
    <property type="protein sequence ID" value="MQL99091.1"/>
    <property type="molecule type" value="Genomic_DNA"/>
</dbReference>
<evidence type="ECO:0000313" key="2">
    <source>
        <dbReference type="Proteomes" id="UP000652761"/>
    </source>
</evidence>
<dbReference type="AlphaFoldDB" id="A0A843VPT9"/>
<evidence type="ECO:0000313" key="1">
    <source>
        <dbReference type="EMBL" id="MQL99091.1"/>
    </source>
</evidence>
<dbReference type="Proteomes" id="UP000652761">
    <property type="component" value="Unassembled WGS sequence"/>
</dbReference>
<proteinExistence type="predicted"/>